<dbReference type="Proteomes" id="UP000516230">
    <property type="component" value="Chromosome"/>
</dbReference>
<organism evidence="3 4">
    <name type="scientific">Streptomyces genisteinicus</name>
    <dbReference type="NCBI Taxonomy" id="2768068"/>
    <lineage>
        <taxon>Bacteria</taxon>
        <taxon>Bacillati</taxon>
        <taxon>Actinomycetota</taxon>
        <taxon>Actinomycetes</taxon>
        <taxon>Kitasatosporales</taxon>
        <taxon>Streptomycetaceae</taxon>
        <taxon>Streptomyces</taxon>
    </lineage>
</organism>
<reference evidence="3 4" key="1">
    <citation type="submission" date="2020-08" db="EMBL/GenBank/DDBJ databases">
        <title>A novel species.</title>
        <authorList>
            <person name="Gao J."/>
        </authorList>
    </citation>
    <scope>NUCLEOTIDE SEQUENCE [LARGE SCALE GENOMIC DNA]</scope>
    <source>
        <strain evidence="3 4">CRPJ-33</strain>
    </source>
</reference>
<evidence type="ECO:0000259" key="2">
    <source>
        <dbReference type="Pfam" id="PF01471"/>
    </source>
</evidence>
<dbReference type="Pfam" id="PF01471">
    <property type="entry name" value="PG_binding_1"/>
    <property type="match status" value="1"/>
</dbReference>
<keyword evidence="4" id="KW-1185">Reference proteome</keyword>
<keyword evidence="1" id="KW-0732">Signal</keyword>
<protein>
    <submittedName>
        <fullName evidence="3">Peptidoglycan-binding protein</fullName>
    </submittedName>
</protein>
<dbReference type="RefSeq" id="WP_187741027.1">
    <property type="nucleotide sequence ID" value="NZ_CP060825.1"/>
</dbReference>
<dbReference type="InterPro" id="IPR036366">
    <property type="entry name" value="PGBDSf"/>
</dbReference>
<accession>A0A7H0HTK5</accession>
<dbReference type="KEGG" id="sgj:IAG43_13655"/>
<dbReference type="InterPro" id="IPR036365">
    <property type="entry name" value="PGBD-like_sf"/>
</dbReference>
<name>A0A7H0HTK5_9ACTN</name>
<feature type="chain" id="PRO_5028979303" evidence="1">
    <location>
        <begin position="26"/>
        <end position="138"/>
    </location>
</feature>
<proteinExistence type="predicted"/>
<dbReference type="Gene3D" id="1.10.101.10">
    <property type="entry name" value="PGBD-like superfamily/PGBD"/>
    <property type="match status" value="1"/>
</dbReference>
<dbReference type="InterPro" id="IPR002477">
    <property type="entry name" value="Peptidoglycan-bd-like"/>
</dbReference>
<gene>
    <name evidence="3" type="ORF">IAG43_13655</name>
</gene>
<feature type="domain" description="Peptidoglycan binding-like" evidence="2">
    <location>
        <begin position="63"/>
        <end position="118"/>
    </location>
</feature>
<sequence>MTGIVASVVAVTGMGVVTTAGPAQAAAPTCNGSYAWKISSSYFAWVPARGDTTVCNLAPGNSSSAVERLQRALVLCYGQSIEIDGNFGNNTKRALEAAQRVERIEDDGLYGFVTRSKLKWPKRNYQGETWTGSCIRTW</sequence>
<feature type="signal peptide" evidence="1">
    <location>
        <begin position="1"/>
        <end position="25"/>
    </location>
</feature>
<dbReference type="SUPFAM" id="SSF47090">
    <property type="entry name" value="PGBD-like"/>
    <property type="match status" value="1"/>
</dbReference>
<dbReference type="EMBL" id="CP060825">
    <property type="protein sequence ID" value="QNP63871.1"/>
    <property type="molecule type" value="Genomic_DNA"/>
</dbReference>
<evidence type="ECO:0000256" key="1">
    <source>
        <dbReference type="SAM" id="SignalP"/>
    </source>
</evidence>
<evidence type="ECO:0000313" key="4">
    <source>
        <dbReference type="Proteomes" id="UP000516230"/>
    </source>
</evidence>
<dbReference type="AlphaFoldDB" id="A0A7H0HTK5"/>
<evidence type="ECO:0000313" key="3">
    <source>
        <dbReference type="EMBL" id="QNP63871.1"/>
    </source>
</evidence>